<comment type="subcellular location">
    <subcellularLocation>
        <location evidence="1">Cell outer membrane</location>
        <topology evidence="1">Multi-pass membrane protein</topology>
    </subcellularLocation>
</comment>
<proteinExistence type="inferred from homology"/>
<evidence type="ECO:0000313" key="4">
    <source>
        <dbReference type="EMBL" id="MFC4666082.1"/>
    </source>
</evidence>
<keyword evidence="1" id="KW-0812">Transmembrane</keyword>
<protein>
    <submittedName>
        <fullName evidence="4">Carboxypeptidase-like regulatory domain-containing protein</fullName>
    </submittedName>
</protein>
<dbReference type="SUPFAM" id="SSF49464">
    <property type="entry name" value="Carboxypeptidase regulatory domain-like"/>
    <property type="match status" value="1"/>
</dbReference>
<dbReference type="InterPro" id="IPR012910">
    <property type="entry name" value="Plug_dom"/>
</dbReference>
<organism evidence="4 5">
    <name type="scientific">Falsiporphyromonas endometrii</name>
    <dbReference type="NCBI Taxonomy" id="1387297"/>
    <lineage>
        <taxon>Bacteria</taxon>
        <taxon>Pseudomonadati</taxon>
        <taxon>Bacteroidota</taxon>
        <taxon>Bacteroidia</taxon>
        <taxon>Bacteroidales</taxon>
        <taxon>Porphyromonadaceae</taxon>
        <taxon>Falsiporphyromonas</taxon>
    </lineage>
</organism>
<sequence length="817" mass="92285">MLPLYHKLKAFLFVFVLLLFIPMGVQAQKKVQVSGYVLDRNGEPIEFANVKVVGKPFGTSTDLKGYYKFTIVATRDSVAIEYSCLGFKSQVKKFGSLLSNQKINVKLSTTDIELGGVVVSAEKKKRTNSMQVVKTDLAKIAASPNAGVESLVGTYAGVSQNNELSSQYSVRGGSYDENMVYVNGIEVYRPLLVRTAEQEGLSFINPDLTGMVQFSAGGFTADYGDKISSVLDIKYKRPEKTEGSFSLGLLGGSAYVGSKVGKLSFIGGVRYKSGQTLLKNLNDTDAEYDPHYVDAQTYLTYNVSTHLRASFLGNISYTSYKFIPKTRETNFGTLENTKKFKIYFDGKEQDKFLTLFGAFSLEHVPSAESRRSLTFSFFKTREQETYDIDGSYFLNDLGAQNPSAADILSGEGVLGIGNSHEHARNHLYASVFNVVYRQDHVLSERHRLQYGLDYKLEKVDDYINEWEKRDSMGYSLPRVDDMVTVWKNLYSDASVHTSRFGCYLQDHIRFTTDKGLFTFTPGIRASYWSFNKEFTISPRFNGSFAPSNNSNLIFRLAGGLYYQAPFYKELRNETFDDDGNRIVVLNKDIKSQGAWTILAGTDVDFLVADRKFKFTAELYYKYLFRINPYIRENVKIRYYGSNIGNGHVAGLDLKLFGEFVPGVDSWLTCSFLSSGQDLRNGLGHMPLMNAPKYNISLFFQDYFPGNNRISLSLRGVLSGGLPIINPAKGFSKPAFTASAYKRIDIGMQYAIFERDDNNARGFWSNFRKITLGLDAFNLFDISNVNSYYWISDVFSQQYAVPNYLTRRQWNLRMTVDF</sequence>
<evidence type="ECO:0000313" key="5">
    <source>
        <dbReference type="Proteomes" id="UP001596020"/>
    </source>
</evidence>
<gene>
    <name evidence="4" type="ORF">ACFO3G_05650</name>
</gene>
<dbReference type="Gene3D" id="2.170.130.10">
    <property type="entry name" value="TonB-dependent receptor, plug domain"/>
    <property type="match status" value="1"/>
</dbReference>
<dbReference type="SUPFAM" id="SSF56935">
    <property type="entry name" value="Porins"/>
    <property type="match status" value="1"/>
</dbReference>
<keyword evidence="1" id="KW-0813">Transport</keyword>
<dbReference type="Pfam" id="PF13715">
    <property type="entry name" value="CarbopepD_reg_2"/>
    <property type="match status" value="1"/>
</dbReference>
<dbReference type="EMBL" id="JBHSGO010000172">
    <property type="protein sequence ID" value="MFC4666082.1"/>
    <property type="molecule type" value="Genomic_DNA"/>
</dbReference>
<evidence type="ECO:0000256" key="1">
    <source>
        <dbReference type="PROSITE-ProRule" id="PRU01360"/>
    </source>
</evidence>
<dbReference type="Gene3D" id="2.60.40.1120">
    <property type="entry name" value="Carboxypeptidase-like, regulatory domain"/>
    <property type="match status" value="1"/>
</dbReference>
<dbReference type="PROSITE" id="PS52016">
    <property type="entry name" value="TONB_DEPENDENT_REC_3"/>
    <property type="match status" value="1"/>
</dbReference>
<keyword evidence="1" id="KW-0472">Membrane</keyword>
<feature type="domain" description="Selenoprotein P N-terminal" evidence="2">
    <location>
        <begin position="580"/>
        <end position="647"/>
    </location>
</feature>
<comment type="similarity">
    <text evidence="1">Belongs to the TonB-dependent receptor family.</text>
</comment>
<keyword evidence="1" id="KW-0998">Cell outer membrane</keyword>
<name>A0ABV9K7R1_9PORP</name>
<dbReference type="Pfam" id="PF07715">
    <property type="entry name" value="Plug"/>
    <property type="match status" value="1"/>
</dbReference>
<feature type="domain" description="TonB-dependent receptor plug" evidence="3">
    <location>
        <begin position="126"/>
        <end position="225"/>
    </location>
</feature>
<dbReference type="InterPro" id="IPR039426">
    <property type="entry name" value="TonB-dep_rcpt-like"/>
</dbReference>
<accession>A0ABV9K7R1</accession>
<keyword evidence="1" id="KW-1134">Transmembrane beta strand</keyword>
<dbReference type="Pfam" id="PF04592">
    <property type="entry name" value="SelP_N"/>
    <property type="match status" value="1"/>
</dbReference>
<reference evidence="5" key="1">
    <citation type="journal article" date="2019" name="Int. J. Syst. Evol. Microbiol.">
        <title>The Global Catalogue of Microorganisms (GCM) 10K type strain sequencing project: providing services to taxonomists for standard genome sequencing and annotation.</title>
        <authorList>
            <consortium name="The Broad Institute Genomics Platform"/>
            <consortium name="The Broad Institute Genome Sequencing Center for Infectious Disease"/>
            <person name="Wu L."/>
            <person name="Ma J."/>
        </authorList>
    </citation>
    <scope>NUCLEOTIDE SEQUENCE [LARGE SCALE GENOMIC DNA]</scope>
    <source>
        <strain evidence="5">CGMCC 4.7357</strain>
    </source>
</reference>
<dbReference type="RefSeq" id="WP_380078802.1">
    <property type="nucleotide sequence ID" value="NZ_JBHSGO010000172.1"/>
</dbReference>
<keyword evidence="5" id="KW-1185">Reference proteome</keyword>
<dbReference type="InterPro" id="IPR008969">
    <property type="entry name" value="CarboxyPept-like_regulatory"/>
</dbReference>
<comment type="caution">
    <text evidence="4">The sequence shown here is derived from an EMBL/GenBank/DDBJ whole genome shotgun (WGS) entry which is preliminary data.</text>
</comment>
<dbReference type="InterPro" id="IPR007671">
    <property type="entry name" value="Selenoprotein-P_N"/>
</dbReference>
<dbReference type="Proteomes" id="UP001596020">
    <property type="component" value="Unassembled WGS sequence"/>
</dbReference>
<evidence type="ECO:0000259" key="3">
    <source>
        <dbReference type="Pfam" id="PF07715"/>
    </source>
</evidence>
<evidence type="ECO:0000259" key="2">
    <source>
        <dbReference type="Pfam" id="PF04592"/>
    </source>
</evidence>
<dbReference type="InterPro" id="IPR037066">
    <property type="entry name" value="Plug_dom_sf"/>
</dbReference>